<sequence>MRSGLSCNVFLLKLVWKKCPLSSVVCARIPTCARSLPRPEQQREGCWYRKAGVEPTVFTSRSWQAAQQRLGRPKGGWTDGGRAREPRASCAPLEEKGLMQPACCAHNTTISPARLAGATTSLRASAGAGSFLAASAKVCPAGERDGSPACQGPFPAGSLRGLVQHGGALCCG</sequence>
<keyword evidence="3" id="KW-1185">Reference proteome</keyword>
<evidence type="ECO:0000313" key="2">
    <source>
        <dbReference type="EMBL" id="TFJ96485.1"/>
    </source>
</evidence>
<evidence type="ECO:0000313" key="3">
    <source>
        <dbReference type="Proteomes" id="UP000297703"/>
    </source>
</evidence>
<keyword evidence="2" id="KW-0675">Receptor</keyword>
<feature type="signal peptide" evidence="1">
    <location>
        <begin position="1"/>
        <end position="26"/>
    </location>
</feature>
<feature type="chain" id="PRO_5020022251" evidence="1">
    <location>
        <begin position="27"/>
        <end position="172"/>
    </location>
</feature>
<gene>
    <name evidence="2" type="ORF">DR999_PMT21723</name>
</gene>
<reference evidence="2 3" key="1">
    <citation type="submission" date="2019-04" db="EMBL/GenBank/DDBJ databases">
        <title>Draft genome of the big-headed turtle Platysternon megacephalum.</title>
        <authorList>
            <person name="Gong S."/>
        </authorList>
    </citation>
    <scope>NUCLEOTIDE SEQUENCE [LARGE SCALE GENOMIC DNA]</scope>
    <source>
        <strain evidence="2">DO16091913</strain>
        <tissue evidence="2">Muscle</tissue>
    </source>
</reference>
<dbReference type="EMBL" id="QXTE01000665">
    <property type="protein sequence ID" value="TFJ96485.1"/>
    <property type="molecule type" value="Genomic_DNA"/>
</dbReference>
<comment type="caution">
    <text evidence="2">The sequence shown here is derived from an EMBL/GenBank/DDBJ whole genome shotgun (WGS) entry which is preliminary data.</text>
</comment>
<keyword evidence="1" id="KW-0732">Signal</keyword>
<name>A0A4D9DG68_9SAUR</name>
<accession>A0A4D9DG68</accession>
<dbReference type="Proteomes" id="UP000297703">
    <property type="component" value="Unassembled WGS sequence"/>
</dbReference>
<evidence type="ECO:0000256" key="1">
    <source>
        <dbReference type="SAM" id="SignalP"/>
    </source>
</evidence>
<organism evidence="2 3">
    <name type="scientific">Platysternon megacephalum</name>
    <name type="common">big-headed turtle</name>
    <dbReference type="NCBI Taxonomy" id="55544"/>
    <lineage>
        <taxon>Eukaryota</taxon>
        <taxon>Metazoa</taxon>
        <taxon>Chordata</taxon>
        <taxon>Craniata</taxon>
        <taxon>Vertebrata</taxon>
        <taxon>Euteleostomi</taxon>
        <taxon>Archelosauria</taxon>
        <taxon>Testudinata</taxon>
        <taxon>Testudines</taxon>
        <taxon>Cryptodira</taxon>
        <taxon>Durocryptodira</taxon>
        <taxon>Testudinoidea</taxon>
        <taxon>Platysternidae</taxon>
        <taxon>Platysternon</taxon>
    </lineage>
</organism>
<proteinExistence type="predicted"/>
<dbReference type="AlphaFoldDB" id="A0A4D9DG68"/>
<protein>
    <submittedName>
        <fullName evidence="2">Ryanodine receptor 1</fullName>
    </submittedName>
</protein>
<reference evidence="2 3" key="2">
    <citation type="submission" date="2019-04" db="EMBL/GenBank/DDBJ databases">
        <title>The genome sequence of big-headed turtle.</title>
        <authorList>
            <person name="Gong S."/>
        </authorList>
    </citation>
    <scope>NUCLEOTIDE SEQUENCE [LARGE SCALE GENOMIC DNA]</scope>
    <source>
        <strain evidence="2">DO16091913</strain>
        <tissue evidence="2">Muscle</tissue>
    </source>
</reference>